<dbReference type="CDD" id="cd17039">
    <property type="entry name" value="Ubl_ubiquitin_like"/>
    <property type="match status" value="1"/>
</dbReference>
<evidence type="ECO:0000256" key="1">
    <source>
        <dbReference type="SAM" id="MobiDB-lite"/>
    </source>
</evidence>
<dbReference type="InterPro" id="IPR021905">
    <property type="entry name" value="DUF3517"/>
</dbReference>
<dbReference type="PROSITE" id="PS50053">
    <property type="entry name" value="UBIQUITIN_2"/>
    <property type="match status" value="1"/>
</dbReference>
<evidence type="ECO:0000313" key="4">
    <source>
        <dbReference type="EMBL" id="RHZ89751.1"/>
    </source>
</evidence>
<feature type="region of interest" description="Disordered" evidence="1">
    <location>
        <begin position="1"/>
        <end position="198"/>
    </location>
</feature>
<dbReference type="SUPFAM" id="SSF48371">
    <property type="entry name" value="ARM repeat"/>
    <property type="match status" value="1"/>
</dbReference>
<dbReference type="InterPro" id="IPR016024">
    <property type="entry name" value="ARM-type_fold"/>
</dbReference>
<dbReference type="InterPro" id="IPR001394">
    <property type="entry name" value="Peptidase_C19_UCH"/>
</dbReference>
<feature type="region of interest" description="Disordered" evidence="1">
    <location>
        <begin position="3221"/>
        <end position="3251"/>
    </location>
</feature>
<dbReference type="Pfam" id="PF00240">
    <property type="entry name" value="ubiquitin"/>
    <property type="match status" value="1"/>
</dbReference>
<dbReference type="InterPro" id="IPR018200">
    <property type="entry name" value="USP_CS"/>
</dbReference>
<comment type="caution">
    <text evidence="4">The sequence shown here is derived from an EMBL/GenBank/DDBJ whole genome shotgun (WGS) entry which is preliminary data.</text>
</comment>
<feature type="compositionally biased region" description="Acidic residues" evidence="1">
    <location>
        <begin position="76"/>
        <end position="110"/>
    </location>
</feature>
<dbReference type="OrthoDB" id="420187at2759"/>
<reference evidence="4 5" key="1">
    <citation type="submission" date="2018-08" db="EMBL/GenBank/DDBJ databases">
        <title>Genome and evolution of the arbuscular mycorrhizal fungus Diversispora epigaea (formerly Glomus versiforme) and its bacterial endosymbionts.</title>
        <authorList>
            <person name="Sun X."/>
            <person name="Fei Z."/>
            <person name="Harrison M."/>
        </authorList>
    </citation>
    <scope>NUCLEOTIDE SEQUENCE [LARGE SCALE GENOMIC DNA]</scope>
    <source>
        <strain evidence="4 5">IT104</strain>
    </source>
</reference>
<dbReference type="InterPro" id="IPR028889">
    <property type="entry name" value="USP"/>
</dbReference>
<dbReference type="InterPro" id="IPR050164">
    <property type="entry name" value="Peptidase_C19"/>
</dbReference>
<dbReference type="GO" id="GO:0016579">
    <property type="term" value="P:protein deubiquitination"/>
    <property type="evidence" value="ECO:0007669"/>
    <property type="project" value="InterPro"/>
</dbReference>
<dbReference type="PROSITE" id="PS50235">
    <property type="entry name" value="USP_3"/>
    <property type="match status" value="1"/>
</dbReference>
<dbReference type="EMBL" id="PQFF01000009">
    <property type="protein sequence ID" value="RHZ89751.1"/>
    <property type="molecule type" value="Genomic_DNA"/>
</dbReference>
<feature type="domain" description="USP" evidence="3">
    <location>
        <begin position="1738"/>
        <end position="2085"/>
    </location>
</feature>
<dbReference type="PANTHER" id="PTHR24006">
    <property type="entry name" value="UBIQUITIN CARBOXYL-TERMINAL HYDROLASE"/>
    <property type="match status" value="1"/>
</dbReference>
<dbReference type="Gene3D" id="3.90.70.10">
    <property type="entry name" value="Cysteine proteinases"/>
    <property type="match status" value="1"/>
</dbReference>
<evidence type="ECO:0000313" key="5">
    <source>
        <dbReference type="Proteomes" id="UP000266861"/>
    </source>
</evidence>
<dbReference type="GO" id="GO:0005829">
    <property type="term" value="C:cytosol"/>
    <property type="evidence" value="ECO:0007669"/>
    <property type="project" value="TreeGrafter"/>
</dbReference>
<feature type="compositionally biased region" description="Basic and acidic residues" evidence="1">
    <location>
        <begin position="24"/>
        <end position="36"/>
    </location>
</feature>
<evidence type="ECO:0000259" key="3">
    <source>
        <dbReference type="PROSITE" id="PS50235"/>
    </source>
</evidence>
<dbReference type="InterPro" id="IPR029071">
    <property type="entry name" value="Ubiquitin-like_domsf"/>
</dbReference>
<keyword evidence="5" id="KW-1185">Reference proteome</keyword>
<dbReference type="GO" id="GO:0005634">
    <property type="term" value="C:nucleus"/>
    <property type="evidence" value="ECO:0007669"/>
    <property type="project" value="TreeGrafter"/>
</dbReference>
<dbReference type="FunFam" id="3.90.70.10:FF:000022">
    <property type="entry name" value="Ubiquitin carboxyl-terminal hydrolase 24"/>
    <property type="match status" value="1"/>
</dbReference>
<dbReference type="SUPFAM" id="SSF54001">
    <property type="entry name" value="Cysteine proteinases"/>
    <property type="match status" value="1"/>
</dbReference>
<dbReference type="Pfam" id="PF00443">
    <property type="entry name" value="UCH"/>
    <property type="match status" value="1"/>
</dbReference>
<dbReference type="STRING" id="1348612.A0A397JP97"/>
<dbReference type="InterPro" id="IPR000626">
    <property type="entry name" value="Ubiquitin-like_dom"/>
</dbReference>
<dbReference type="PROSITE" id="PS00973">
    <property type="entry name" value="USP_2"/>
    <property type="match status" value="1"/>
</dbReference>
<protein>
    <submittedName>
        <fullName evidence="4">Uncharacterized protein</fullName>
    </submittedName>
</protein>
<dbReference type="SUPFAM" id="SSF54236">
    <property type="entry name" value="Ubiquitin-like"/>
    <property type="match status" value="1"/>
</dbReference>
<accession>A0A397JP97</accession>
<dbReference type="SMART" id="SM00213">
    <property type="entry name" value="UBQ"/>
    <property type="match status" value="1"/>
</dbReference>
<dbReference type="Gene3D" id="3.10.20.90">
    <property type="entry name" value="Phosphatidylinositol 3-kinase Catalytic Subunit, Chain A, domain 1"/>
    <property type="match status" value="1"/>
</dbReference>
<feature type="compositionally biased region" description="Acidic residues" evidence="1">
    <location>
        <begin position="162"/>
        <end position="178"/>
    </location>
</feature>
<dbReference type="PANTHER" id="PTHR24006:SF910">
    <property type="entry name" value="UBIQUITINYL HYDROLASE 1"/>
    <property type="match status" value="1"/>
</dbReference>
<dbReference type="GO" id="GO:0004843">
    <property type="term" value="F:cysteine-type deubiquitinase activity"/>
    <property type="evidence" value="ECO:0007669"/>
    <property type="project" value="InterPro"/>
</dbReference>
<proteinExistence type="predicted"/>
<evidence type="ECO:0000259" key="2">
    <source>
        <dbReference type="PROSITE" id="PS50053"/>
    </source>
</evidence>
<name>A0A397JP97_9GLOM</name>
<gene>
    <name evidence="4" type="ORF">Glove_11g55</name>
</gene>
<dbReference type="PROSITE" id="PS00972">
    <property type="entry name" value="USP_1"/>
    <property type="match status" value="1"/>
</dbReference>
<feature type="domain" description="Ubiquitin-like" evidence="2">
    <location>
        <begin position="1195"/>
        <end position="1274"/>
    </location>
</feature>
<dbReference type="Proteomes" id="UP000266861">
    <property type="component" value="Unassembled WGS sequence"/>
</dbReference>
<dbReference type="CDD" id="cd02659">
    <property type="entry name" value="peptidase_C19C"/>
    <property type="match status" value="1"/>
</dbReference>
<dbReference type="InterPro" id="IPR038765">
    <property type="entry name" value="Papain-like_cys_pep_sf"/>
</dbReference>
<sequence>MSQQLPVDKALQQEDLNGQELQESVEKQSSEGKDNEIIEAEMENTLVDPDVVISDKDNVSSKDLLCRQSSKALSSSDEDDEIDDEDDEDEEDEIEEADEEIVDEYDEDEVTVAKPITHVSRRDHEQRPKKRIALASEASRQQHSSHRGRNNRKDHIHMTSSSDEDEEYASDEVDDDSEPGQRRRHSQASALSSRRRSSKEDEHIINWDDYFTQLKEAPNPSKTVNKLNEYIDAFLRGQSNSDSNKPIIDALNREWLPKYVIILLNRGYPTVTSAQGNLLAGTIYQFFIKVLEIAIRLIMDPEIMNTTGEEFPLSEIMQDALARILGDEHASFYRRFDGRFDSRRLDVGVNTVMMGIVGDTDEIVEYDDNTSDIIGMEQLEPRISQYQYEAIQSFVNSRGLEAVLRALGYTEEPRQRNSPYPFNNLDLKDVHGVIRMIHKIGHYIPNNVDFRQFVMKIAQCVQVQIINIPEELLIRQEKKIIPNIVNMVTSMILNLPSSVSGTIRDIERNYHPMLSSDEDEDEDSDYILYQEIPDEQQVIKSSVLKIDIAARLLKTSRLDLRLTGLNEIKDALILGLKQARVLKRSRRRGNNRKRSLSIDGDDDSIQVDEENPSDKIHRVLNEKLREYGILEYIFGSNIHLEIIQRCTDILTFLIHTRSLTSHELDIIWAPVDGNQHRSIVHGVCQVIIEISEQLNQQQRDYLFQKLMKMPMSFIETQTFTLIKTLVQATMNSVRMSSNHISFEAHRLLWRILCDSSVPIPILMNSEILSPTVAGSNTAISTIDQEIAQAACQILTNLLQGDTCTEDRNRLLILCIDCLKRHDPGTMWALRILTRIISPPFPIQPLSTSEYFQHLITSYDLPQLFLNDLEHWTRTVKNCAYRSGNSFSMDLDRSPISSPSMSINLSPSRAAILRDQLVSRLQFLQWVANHESVKFFKSTDQTDVIWQCLIADPIGKQEQDEAFSYLDNIIDYNFFISHFFDNRLPKLDVRYFSDQAFKYAKNCLLKVNTNNARLRSTSSSTQSQSQLSILVQGDLIGIDLIWDIALRAEEEAVGKEAILFLVYLYLNTDKKFENHNILARQHRESLVDKCVSHLFSAANGLSHSLDFSTSNNKVDDLIQNQNSQNNNNMDSDGIIMEMPRTISTKKTAADALKFKRCLQVLKSFMDQFDTKYSNYQLEKRPIKRHGMLNDAEWITIKVNVTNMASRGFELQIHPLETVLSLRQKIASRVGVSRPGNIRLITSGKELPNESNTMSLKKLKIMDRQVFMVMKRLTDGKNGQDSDKIELPLDEEITESDLPINMLSKYIDQFFSMLELDETYSSQIWDLLMRLPTNSRSLAALKSLEAPVNWEEILVPRSPFRLLYALQIIDWLLRGADEYSNSDEWSKLFVDNGGLEYLLSLLTLQESSANLKTIAEGHQNSVTKRACLGLLLKVISFLAVDESLVNVDIFKRFESKILIEKLLDIVGQCVDPSQKQVNEDLTIIRHSMKLLTCLCLRDETALASFINYPNLRDWLLSSLVRCQSEDARILLEKIIFNFCQDIFNNASLKGVLVQIPLESFLELLWSFLPDAEEHVDTSKEYFELLGKLMPFSTKSGKMSLSVIYENIKQQIKLHPIKEQFNSSNEDTVIVGLIHLMKIIISEYPEFRSPPNDSLLELIFHDCLFQVPTIDHVGSILPPKCKLDVSRNAALELLNELVKDCPENFVRISELYLKQLNRGNQLNDNWNYCPKTCQKAPAGYVGLQNLGATCYVNSIIQQFFMNASFRKSLFDAPVIDDNKDESLLYQLQVVFGHLQESEKKAYEAIQFCQAYRDIDGQPLNVALQMDVDEYFNGLFDRLESSVSGTPQAMLLKEHFGGTLVQQIKSRDCGHISEKEESFFAIQCEVKNKKTVEESLELYVEGELLDGDNQYFCAKCEKSVEAIKRSCIKTLPKNLIMHLKRFDFDMELLKRVKINDLFEFPTHINMEPYTLDYLIGKESGQIDEFKTEIDKDQFEYELVGVLVHTGTADSGHYYSFIRERKPFHNDGHNERRWYQFNDSTVEIFDPKDIPKQCFGGPECILQWDPAQQKNVTRMFSKQYNAYMLFYERCSDSQSIISNNNNSDDDGDDVVTYVPNDIHGSIWEENISFLQDKNIFDPGYFNLMMQVLDSVKLDETPTIFMNGIEIDLILRSIQLGTEFVLGVLSRAKDNNSLPTCIDILKTRFQTHLPACQWFINRLIDNNLQQILMSCYVQDVREQIVELIIFVLKTLRNGNLETYGLERITVDTTDNPDSSMIVDSTQAYMVYPTRIIALLCESMFDLLQSAHAYWRNFEQYFYLLSCIAASGVPEKVYMIKRGFIGELIKLFLLDELSPLKNRKKRMGDKFSLPPFRYLLITVKTLLLECDVSNNPNIENGRNNSLQPPLKLSDQEFGLIFERKEAEEQFIFFMKQIRDCVDSPSSREIFQYFAIHNEEMSEELINQLIRAADTYAIDHIRPHLEILYAMAQIQDEFTNNRVDYIIREVLKMLSKNNHSAPQVTSECLGLIEALCNSSVGAYVQQLLLTYSQEWLPDYLLLNPYETVRQRAENLFNILVLRRLEDAHGEQAKIEALENLTKQYSMLLKLFDSVEPCWRTTYARRGAEPFGWRLSNYFKVLTQCVRSSREKEMFRPCFEKFGAMFIVIDTTRIDCDVDKKEIVTYWHKVCEDFPDNIRLFISHNDLISQLHMYYVSINHTPENIAYNQTTLPKYYGLILMGCRLSHEYHQKWMEAQNFFWALSSMVFGDFYEDHKTEELIELLRISADVSPNFRIKIWDQIITSLANSAPLMRKVQLILRLYQYLNRDSIEDVHSFCKSYGFDIIPQFINYVKDKHPDDDMMRKCLEIMHNYLNIVLQYPADEVFQNYFKSWKLCSEFAANLLTFLHPNVEHEFYVKATETLFALLKLGYTNNIAVVMLQLLIEKHSQWQRSQEGIILKFGGTRSLFFQFKLLEEDPESAGISSSLSGPSIHVYRPFMQKLKMDEIKRLQDKLYNPYLRVIEQTSITGIELEEYDKVIQLCSLIVLEMMDIDVERIFDILLEIYEKFSHKDQVKNAYSHAYFAMLVERILNSNSRVLFTLPPEKLSIFKSLVAIVKASKPDIIQPIISKHIQQLATNVKILKEKLEVNNLDSVNSIIQELVLILQVLVISISENDLQDDDLLTQAYLESLREISTDQVRSLIGQFEGLTNKIYSILDELLMSSQHRITLMKDTDEEESNNNNNNNNNVGGGSNDNFLSMGVQE</sequence>
<organism evidence="4 5">
    <name type="scientific">Diversispora epigaea</name>
    <dbReference type="NCBI Taxonomy" id="1348612"/>
    <lineage>
        <taxon>Eukaryota</taxon>
        <taxon>Fungi</taxon>
        <taxon>Fungi incertae sedis</taxon>
        <taxon>Mucoromycota</taxon>
        <taxon>Glomeromycotina</taxon>
        <taxon>Glomeromycetes</taxon>
        <taxon>Diversisporales</taxon>
        <taxon>Diversisporaceae</taxon>
        <taxon>Diversispora</taxon>
    </lineage>
</organism>
<dbReference type="Pfam" id="PF12030">
    <property type="entry name" value="DUF3517"/>
    <property type="match status" value="1"/>
</dbReference>